<dbReference type="SUPFAM" id="SSF48498">
    <property type="entry name" value="Tetracyclin repressor-like, C-terminal domain"/>
    <property type="match status" value="1"/>
</dbReference>
<proteinExistence type="predicted"/>
<protein>
    <submittedName>
        <fullName evidence="5">DNA-binding transcriptional regulator, AcrR family</fullName>
    </submittedName>
</protein>
<dbReference type="Proteomes" id="UP000199423">
    <property type="component" value="Unassembled WGS sequence"/>
</dbReference>
<feature type="compositionally biased region" description="Basic residues" evidence="3">
    <location>
        <begin position="12"/>
        <end position="24"/>
    </location>
</feature>
<dbReference type="OrthoDB" id="7185252at2"/>
<dbReference type="PANTHER" id="PTHR30055">
    <property type="entry name" value="HTH-TYPE TRANSCRIPTIONAL REGULATOR RUTR"/>
    <property type="match status" value="1"/>
</dbReference>
<dbReference type="InterPro" id="IPR036271">
    <property type="entry name" value="Tet_transcr_reg_TetR-rel_C_sf"/>
</dbReference>
<dbReference type="PANTHER" id="PTHR30055:SF223">
    <property type="entry name" value="HTH-TYPE TRANSCRIPTIONAL REGULATOR UIDR"/>
    <property type="match status" value="1"/>
</dbReference>
<dbReference type="AlphaFoldDB" id="A0A1I7NKD4"/>
<dbReference type="InterPro" id="IPR050109">
    <property type="entry name" value="HTH-type_TetR-like_transc_reg"/>
</dbReference>
<dbReference type="STRING" id="51670.SAMN04488557_2508"/>
<evidence type="ECO:0000313" key="5">
    <source>
        <dbReference type="EMBL" id="SFV35132.1"/>
    </source>
</evidence>
<dbReference type="PROSITE" id="PS50977">
    <property type="entry name" value="HTH_TETR_2"/>
    <property type="match status" value="1"/>
</dbReference>
<dbReference type="Pfam" id="PF00440">
    <property type="entry name" value="TetR_N"/>
    <property type="match status" value="1"/>
</dbReference>
<dbReference type="GO" id="GO:0003700">
    <property type="term" value="F:DNA-binding transcription factor activity"/>
    <property type="evidence" value="ECO:0007669"/>
    <property type="project" value="TreeGrafter"/>
</dbReference>
<evidence type="ECO:0000256" key="3">
    <source>
        <dbReference type="SAM" id="MobiDB-lite"/>
    </source>
</evidence>
<name>A0A1I7NKD4_9HYPH</name>
<dbReference type="InterPro" id="IPR001647">
    <property type="entry name" value="HTH_TetR"/>
</dbReference>
<feature type="DNA-binding region" description="H-T-H motif" evidence="2">
    <location>
        <begin position="54"/>
        <end position="73"/>
    </location>
</feature>
<feature type="domain" description="HTH tetR-type" evidence="4">
    <location>
        <begin position="31"/>
        <end position="91"/>
    </location>
</feature>
<evidence type="ECO:0000256" key="1">
    <source>
        <dbReference type="ARBA" id="ARBA00023125"/>
    </source>
</evidence>
<organism evidence="5 6">
    <name type="scientific">Hyphomicrobium facile</name>
    <dbReference type="NCBI Taxonomy" id="51670"/>
    <lineage>
        <taxon>Bacteria</taxon>
        <taxon>Pseudomonadati</taxon>
        <taxon>Pseudomonadota</taxon>
        <taxon>Alphaproteobacteria</taxon>
        <taxon>Hyphomicrobiales</taxon>
        <taxon>Hyphomicrobiaceae</taxon>
        <taxon>Hyphomicrobium</taxon>
    </lineage>
</organism>
<dbReference type="InterPro" id="IPR023772">
    <property type="entry name" value="DNA-bd_HTH_TetR-type_CS"/>
</dbReference>
<dbReference type="InterPro" id="IPR009057">
    <property type="entry name" value="Homeodomain-like_sf"/>
</dbReference>
<dbReference type="EMBL" id="FPCH01000002">
    <property type="protein sequence ID" value="SFV35132.1"/>
    <property type="molecule type" value="Genomic_DNA"/>
</dbReference>
<feature type="region of interest" description="Disordered" evidence="3">
    <location>
        <begin position="1"/>
        <end position="34"/>
    </location>
</feature>
<dbReference type="RefSeq" id="WP_092867977.1">
    <property type="nucleotide sequence ID" value="NZ_FPCH01000002.1"/>
</dbReference>
<dbReference type="GO" id="GO:0000976">
    <property type="term" value="F:transcription cis-regulatory region binding"/>
    <property type="evidence" value="ECO:0007669"/>
    <property type="project" value="TreeGrafter"/>
</dbReference>
<dbReference type="PROSITE" id="PS01081">
    <property type="entry name" value="HTH_TETR_1"/>
    <property type="match status" value="1"/>
</dbReference>
<evidence type="ECO:0000313" key="6">
    <source>
        <dbReference type="Proteomes" id="UP000199423"/>
    </source>
</evidence>
<dbReference type="SUPFAM" id="SSF46689">
    <property type="entry name" value="Homeodomain-like"/>
    <property type="match status" value="1"/>
</dbReference>
<reference evidence="6" key="1">
    <citation type="submission" date="2016-10" db="EMBL/GenBank/DDBJ databases">
        <authorList>
            <person name="Varghese N."/>
            <person name="Submissions S."/>
        </authorList>
    </citation>
    <scope>NUCLEOTIDE SEQUENCE [LARGE SCALE GENOMIC DNA]</scope>
    <source>
        <strain evidence="6">DSM 1565</strain>
    </source>
</reference>
<evidence type="ECO:0000259" key="4">
    <source>
        <dbReference type="PROSITE" id="PS50977"/>
    </source>
</evidence>
<keyword evidence="6" id="KW-1185">Reference proteome</keyword>
<keyword evidence="1 2" id="KW-0238">DNA-binding</keyword>
<dbReference type="Gene3D" id="1.10.357.10">
    <property type="entry name" value="Tetracycline Repressor, domain 2"/>
    <property type="match status" value="1"/>
</dbReference>
<sequence>MQKAAQQETRPAGRRRAPVVRRRGTSPEKTAQTRQTIADAALAEFLEKGFADATIESVAKRAGVAKGLIYRYFEAKEALFSAVVQQEIVHAHIDVDDSKKAAGESVEAFLRRTLVPSIRNIEKKSRADIASVVIAEGARFPALVEIYRRDVIDPLAQKIKRLALSAKKSGEIVDDHLIKNPHFLLAPIWAGIVINKFLDKSNPVDIGEMFERQLDMIFSGKGK</sequence>
<evidence type="ECO:0000256" key="2">
    <source>
        <dbReference type="PROSITE-ProRule" id="PRU00335"/>
    </source>
</evidence>
<dbReference type="PRINTS" id="PR00455">
    <property type="entry name" value="HTHTETR"/>
</dbReference>
<gene>
    <name evidence="5" type="ORF">SAMN04488557_2508</name>
</gene>
<accession>A0A1I7NKD4</accession>